<dbReference type="RefSeq" id="WP_229987357.1">
    <property type="nucleotide sequence ID" value="NZ_JAJJMO010000001.1"/>
</dbReference>
<dbReference type="PRINTS" id="PR00032">
    <property type="entry name" value="HTHARAC"/>
</dbReference>
<name>A0ABS8MPK7_9FLAO</name>
<dbReference type="InterPro" id="IPR018060">
    <property type="entry name" value="HTH_AraC"/>
</dbReference>
<evidence type="ECO:0000256" key="3">
    <source>
        <dbReference type="ARBA" id="ARBA00023163"/>
    </source>
</evidence>
<comment type="caution">
    <text evidence="5">The sequence shown here is derived from an EMBL/GenBank/DDBJ whole genome shotgun (WGS) entry which is preliminary data.</text>
</comment>
<keyword evidence="1" id="KW-0805">Transcription regulation</keyword>
<organism evidence="5 6">
    <name type="scientific">Flavobacterium pisciphilum</name>
    <dbReference type="NCBI Taxonomy" id="2893755"/>
    <lineage>
        <taxon>Bacteria</taxon>
        <taxon>Pseudomonadati</taxon>
        <taxon>Bacteroidota</taxon>
        <taxon>Flavobacteriia</taxon>
        <taxon>Flavobacteriales</taxon>
        <taxon>Flavobacteriaceae</taxon>
        <taxon>Flavobacterium</taxon>
    </lineage>
</organism>
<dbReference type="EMBL" id="JAJJMO010000001">
    <property type="protein sequence ID" value="MCC9070687.1"/>
    <property type="molecule type" value="Genomic_DNA"/>
</dbReference>
<dbReference type="SMART" id="SM00342">
    <property type="entry name" value="HTH_ARAC"/>
    <property type="match status" value="1"/>
</dbReference>
<evidence type="ECO:0000313" key="5">
    <source>
        <dbReference type="EMBL" id="MCC9070687.1"/>
    </source>
</evidence>
<dbReference type="Gene3D" id="1.10.10.60">
    <property type="entry name" value="Homeodomain-like"/>
    <property type="match status" value="1"/>
</dbReference>
<dbReference type="InterPro" id="IPR009057">
    <property type="entry name" value="Homeodomain-like_sf"/>
</dbReference>
<dbReference type="Proteomes" id="UP001430919">
    <property type="component" value="Unassembled WGS sequence"/>
</dbReference>
<keyword evidence="6" id="KW-1185">Reference proteome</keyword>
<evidence type="ECO:0000259" key="4">
    <source>
        <dbReference type="PROSITE" id="PS01124"/>
    </source>
</evidence>
<dbReference type="PANTHER" id="PTHR47893:SF1">
    <property type="entry name" value="REGULATORY PROTEIN PCHR"/>
    <property type="match status" value="1"/>
</dbReference>
<dbReference type="SUPFAM" id="SSF46689">
    <property type="entry name" value="Homeodomain-like"/>
    <property type="match status" value="1"/>
</dbReference>
<accession>A0ABS8MPK7</accession>
<protein>
    <submittedName>
        <fullName evidence="5">AraC family transcriptional regulator</fullName>
    </submittedName>
</protein>
<evidence type="ECO:0000256" key="2">
    <source>
        <dbReference type="ARBA" id="ARBA00023125"/>
    </source>
</evidence>
<evidence type="ECO:0000313" key="6">
    <source>
        <dbReference type="Proteomes" id="UP001430919"/>
    </source>
</evidence>
<keyword evidence="2" id="KW-0238">DNA-binding</keyword>
<dbReference type="Pfam" id="PF12833">
    <property type="entry name" value="HTH_18"/>
    <property type="match status" value="1"/>
</dbReference>
<evidence type="ECO:0000256" key="1">
    <source>
        <dbReference type="ARBA" id="ARBA00023015"/>
    </source>
</evidence>
<feature type="domain" description="HTH araC/xylS-type" evidence="4">
    <location>
        <begin position="230"/>
        <end position="328"/>
    </location>
</feature>
<reference evidence="5" key="1">
    <citation type="submission" date="2021-11" db="EMBL/GenBank/DDBJ databases">
        <title>Description of novel Flavobacterium species.</title>
        <authorList>
            <person name="Saticioglu I.B."/>
            <person name="Ay H."/>
            <person name="Altun S."/>
            <person name="Duman M."/>
        </authorList>
    </citation>
    <scope>NUCLEOTIDE SEQUENCE</scope>
    <source>
        <strain evidence="5">F-65</strain>
    </source>
</reference>
<dbReference type="PANTHER" id="PTHR47893">
    <property type="entry name" value="REGULATORY PROTEIN PCHR"/>
    <property type="match status" value="1"/>
</dbReference>
<dbReference type="InterPro" id="IPR020449">
    <property type="entry name" value="Tscrpt_reg_AraC-type_HTH"/>
</dbReference>
<keyword evidence="3" id="KW-0804">Transcription</keyword>
<sequence>MKIKSKLQSHEQPIISIGIRDGHDPKSQLIEENICIENEAIEEIKSHHLLTDGLAILDTQMYFYEPQTILFEISCESIIMNFIYSNNVETYIDQLETEKFPRENTHNIFYTSNYKATFKIPPFEQINYFSIILSKDFYYYIINEDWELHEKFSKSILLKKSSYLTSSYIPLTPSIQWVIHEIKNCNRKGALKRMYIETKIKELLILQLEALIEKTAPNDSIDEEDYIKLREAKSILDKDYVDAPTLPELSRMISLNEFKLKKGFKACFGITVRSYIIELRMKHAKELFQSKSISVTEVAYKCGYKDVSHFSAAFKTFYGYSPQKFKINWNSINAWLTSFLILG</sequence>
<dbReference type="PROSITE" id="PS01124">
    <property type="entry name" value="HTH_ARAC_FAMILY_2"/>
    <property type="match status" value="1"/>
</dbReference>
<proteinExistence type="predicted"/>
<dbReference type="InterPro" id="IPR053142">
    <property type="entry name" value="PchR_regulatory_protein"/>
</dbReference>
<gene>
    <name evidence="5" type="ORF">LNQ49_03610</name>
</gene>